<dbReference type="GO" id="GO:0016020">
    <property type="term" value="C:membrane"/>
    <property type="evidence" value="ECO:0007669"/>
    <property type="project" value="UniProtKB-SubCell"/>
</dbReference>
<evidence type="ECO:0008006" key="11">
    <source>
        <dbReference type="Google" id="ProtNLM"/>
    </source>
</evidence>
<dbReference type="OrthoDB" id="429955at2759"/>
<keyword evidence="6 8" id="KW-0472">Membrane</keyword>
<evidence type="ECO:0000256" key="4">
    <source>
        <dbReference type="ARBA" id="ARBA00022692"/>
    </source>
</evidence>
<dbReference type="InterPro" id="IPR052221">
    <property type="entry name" value="SLC35F_Transporter"/>
</dbReference>
<dbReference type="InterPro" id="IPR037185">
    <property type="entry name" value="EmrE-like"/>
</dbReference>
<evidence type="ECO:0000256" key="2">
    <source>
        <dbReference type="ARBA" id="ARBA00007863"/>
    </source>
</evidence>
<reference evidence="9 10" key="1">
    <citation type="submission" date="2009-11" db="EMBL/GenBank/DDBJ databases">
        <title>Annotation of Allomyces macrogynus ATCC 38327.</title>
        <authorList>
            <consortium name="The Broad Institute Genome Sequencing Platform"/>
            <person name="Russ C."/>
            <person name="Cuomo C."/>
            <person name="Burger G."/>
            <person name="Gray M.W."/>
            <person name="Holland P.W.H."/>
            <person name="King N."/>
            <person name="Lang F.B.F."/>
            <person name="Roger A.J."/>
            <person name="Ruiz-Trillo I."/>
            <person name="Young S.K."/>
            <person name="Zeng Q."/>
            <person name="Gargeya S."/>
            <person name="Fitzgerald M."/>
            <person name="Haas B."/>
            <person name="Abouelleil A."/>
            <person name="Alvarado L."/>
            <person name="Arachchi H.M."/>
            <person name="Berlin A."/>
            <person name="Chapman S.B."/>
            <person name="Gearin G."/>
            <person name="Goldberg J."/>
            <person name="Griggs A."/>
            <person name="Gujja S."/>
            <person name="Hansen M."/>
            <person name="Heiman D."/>
            <person name="Howarth C."/>
            <person name="Larimer J."/>
            <person name="Lui A."/>
            <person name="MacDonald P.J.P."/>
            <person name="McCowen C."/>
            <person name="Montmayeur A."/>
            <person name="Murphy C."/>
            <person name="Neiman D."/>
            <person name="Pearson M."/>
            <person name="Priest M."/>
            <person name="Roberts A."/>
            <person name="Saif S."/>
            <person name="Shea T."/>
            <person name="Sisk P."/>
            <person name="Stolte C."/>
            <person name="Sykes S."/>
            <person name="Wortman J."/>
            <person name="Nusbaum C."/>
            <person name="Birren B."/>
        </authorList>
    </citation>
    <scope>NUCLEOTIDE SEQUENCE [LARGE SCALE GENOMIC DNA]</scope>
    <source>
        <strain evidence="9 10">ATCC 38327</strain>
    </source>
</reference>
<dbReference type="OMA" id="IQVFHYS"/>
<feature type="transmembrane region" description="Helical" evidence="8">
    <location>
        <begin position="181"/>
        <end position="200"/>
    </location>
</feature>
<comment type="similarity">
    <text evidence="2">Belongs to the SLC35F solute transporter family.</text>
</comment>
<keyword evidence="5 8" id="KW-1133">Transmembrane helix</keyword>
<accession>A0A0L0S6V7</accession>
<dbReference type="VEuPathDB" id="FungiDB:AMAG_03927"/>
<dbReference type="STRING" id="578462.A0A0L0S6V7"/>
<gene>
    <name evidence="9" type="ORF">AMAG_03927</name>
</gene>
<dbReference type="PANTHER" id="PTHR14233:SF4">
    <property type="entry name" value="SOLUTE CARRIER FAMILY 35 MEMBER F2"/>
    <property type="match status" value="1"/>
</dbReference>
<dbReference type="AlphaFoldDB" id="A0A0L0S6V7"/>
<feature type="transmembrane region" description="Helical" evidence="8">
    <location>
        <begin position="144"/>
        <end position="161"/>
    </location>
</feature>
<dbReference type="SUPFAM" id="SSF103481">
    <property type="entry name" value="Multidrug resistance efflux transporter EmrE"/>
    <property type="match status" value="1"/>
</dbReference>
<evidence type="ECO:0000256" key="7">
    <source>
        <dbReference type="SAM" id="MobiDB-lite"/>
    </source>
</evidence>
<evidence type="ECO:0000256" key="5">
    <source>
        <dbReference type="ARBA" id="ARBA00022989"/>
    </source>
</evidence>
<evidence type="ECO:0000256" key="1">
    <source>
        <dbReference type="ARBA" id="ARBA00004141"/>
    </source>
</evidence>
<protein>
    <recommendedName>
        <fullName evidence="11">EamA domain-containing protein</fullName>
    </recommendedName>
</protein>
<reference evidence="10" key="2">
    <citation type="submission" date="2009-11" db="EMBL/GenBank/DDBJ databases">
        <title>The Genome Sequence of Allomyces macrogynus strain ATCC 38327.</title>
        <authorList>
            <consortium name="The Broad Institute Genome Sequencing Platform"/>
            <person name="Russ C."/>
            <person name="Cuomo C."/>
            <person name="Shea T."/>
            <person name="Young S.K."/>
            <person name="Zeng Q."/>
            <person name="Koehrsen M."/>
            <person name="Haas B."/>
            <person name="Borodovsky M."/>
            <person name="Guigo R."/>
            <person name="Alvarado L."/>
            <person name="Berlin A."/>
            <person name="Borenstein D."/>
            <person name="Chen Z."/>
            <person name="Engels R."/>
            <person name="Freedman E."/>
            <person name="Gellesch M."/>
            <person name="Goldberg J."/>
            <person name="Griggs A."/>
            <person name="Gujja S."/>
            <person name="Heiman D."/>
            <person name="Hepburn T."/>
            <person name="Howarth C."/>
            <person name="Jen D."/>
            <person name="Larson L."/>
            <person name="Lewis B."/>
            <person name="Mehta T."/>
            <person name="Park D."/>
            <person name="Pearson M."/>
            <person name="Roberts A."/>
            <person name="Saif S."/>
            <person name="Shenoy N."/>
            <person name="Sisk P."/>
            <person name="Stolte C."/>
            <person name="Sykes S."/>
            <person name="Walk T."/>
            <person name="White J."/>
            <person name="Yandava C."/>
            <person name="Burger G."/>
            <person name="Gray M.W."/>
            <person name="Holland P.W.H."/>
            <person name="King N."/>
            <person name="Lang F.B.F."/>
            <person name="Roger A.J."/>
            <person name="Ruiz-Trillo I."/>
            <person name="Lander E."/>
            <person name="Nusbaum C."/>
        </authorList>
    </citation>
    <scope>NUCLEOTIDE SEQUENCE [LARGE SCALE GENOMIC DNA]</scope>
    <source>
        <strain evidence="10">ATCC 38327</strain>
    </source>
</reference>
<comment type="subcellular location">
    <subcellularLocation>
        <location evidence="1">Membrane</location>
        <topology evidence="1">Multi-pass membrane protein</topology>
    </subcellularLocation>
</comment>
<keyword evidence="4 8" id="KW-0812">Transmembrane</keyword>
<feature type="transmembrane region" description="Helical" evidence="8">
    <location>
        <begin position="91"/>
        <end position="110"/>
    </location>
</feature>
<feature type="transmembrane region" description="Helical" evidence="8">
    <location>
        <begin position="307"/>
        <end position="324"/>
    </location>
</feature>
<dbReference type="Pfam" id="PF06027">
    <property type="entry name" value="SLC35F"/>
    <property type="match status" value="1"/>
</dbReference>
<dbReference type="eggNOG" id="KOG2766">
    <property type="taxonomic scope" value="Eukaryota"/>
</dbReference>
<evidence type="ECO:0000256" key="3">
    <source>
        <dbReference type="ARBA" id="ARBA00022448"/>
    </source>
</evidence>
<evidence type="ECO:0000313" key="10">
    <source>
        <dbReference type="Proteomes" id="UP000054350"/>
    </source>
</evidence>
<feature type="transmembrane region" description="Helical" evidence="8">
    <location>
        <begin position="212"/>
        <end position="231"/>
    </location>
</feature>
<name>A0A0L0S6V7_ALLM3</name>
<feature type="compositionally biased region" description="Low complexity" evidence="7">
    <location>
        <begin position="359"/>
        <end position="382"/>
    </location>
</feature>
<organism evidence="9 10">
    <name type="scientific">Allomyces macrogynus (strain ATCC 38327)</name>
    <name type="common">Allomyces javanicus var. macrogynus</name>
    <dbReference type="NCBI Taxonomy" id="578462"/>
    <lineage>
        <taxon>Eukaryota</taxon>
        <taxon>Fungi</taxon>
        <taxon>Fungi incertae sedis</taxon>
        <taxon>Blastocladiomycota</taxon>
        <taxon>Blastocladiomycetes</taxon>
        <taxon>Blastocladiales</taxon>
        <taxon>Blastocladiaceae</taxon>
        <taxon>Allomyces</taxon>
    </lineage>
</organism>
<feature type="transmembrane region" description="Helical" evidence="8">
    <location>
        <begin position="7"/>
        <end position="29"/>
    </location>
</feature>
<dbReference type="GO" id="GO:0022857">
    <property type="term" value="F:transmembrane transporter activity"/>
    <property type="evidence" value="ECO:0007669"/>
    <property type="project" value="InterPro"/>
</dbReference>
<feature type="transmembrane region" description="Helical" evidence="8">
    <location>
        <begin position="281"/>
        <end position="301"/>
    </location>
</feature>
<dbReference type="EMBL" id="GG745333">
    <property type="protein sequence ID" value="KNE58343.1"/>
    <property type="molecule type" value="Genomic_DNA"/>
</dbReference>
<feature type="transmembrane region" description="Helical" evidence="8">
    <location>
        <begin position="116"/>
        <end position="137"/>
    </location>
</feature>
<evidence type="ECO:0000256" key="8">
    <source>
        <dbReference type="SAM" id="Phobius"/>
    </source>
</evidence>
<feature type="region of interest" description="Disordered" evidence="7">
    <location>
        <begin position="346"/>
        <end position="390"/>
    </location>
</feature>
<dbReference type="PANTHER" id="PTHR14233">
    <property type="entry name" value="DUF914-RELATED"/>
    <property type="match status" value="1"/>
</dbReference>
<dbReference type="Proteomes" id="UP000054350">
    <property type="component" value="Unassembled WGS sequence"/>
</dbReference>
<dbReference type="InterPro" id="IPR009262">
    <property type="entry name" value="SLC35_F1/F2/F6"/>
</dbReference>
<evidence type="ECO:0000313" key="9">
    <source>
        <dbReference type="EMBL" id="KNE58343.1"/>
    </source>
</evidence>
<sequence>MARIDLAHLATVVLGGQVLSLLIAASNLVNTKLWQITAADPDTGFTLSFTQLALHYMFLLVVFIAVHIVRAAQGHSLRTDVVDAFMKTWKVYLPLGLFDFYANYCVTKAFGFTSSLSAFLLNSSSTPFTVIISVLLFKAKYKPLHYFAILVSVAGMGIVCWQDVTATSRLGGDVADGSNVVVGNILGLVSGLLFAAANTTQEFSVKSLGGPLEYCTMMGLFGSVVSILHMALFERSEITALTHAPADQVGSIAACLAGFVAAMFLLYTLASLYFTTASATLFNLSILTSNFYVLVGTVLVLHSARVTAWYLVGFVLIVAGLVVFNGDPNGWSDMFTRAQAARDVEGGGAEQGARTSADGLLEGAGSSTAAGAGEGYGATANGGEEGRPKA</sequence>
<keyword evidence="3" id="KW-0813">Transport</keyword>
<evidence type="ECO:0000256" key="6">
    <source>
        <dbReference type="ARBA" id="ARBA00023136"/>
    </source>
</evidence>
<keyword evidence="10" id="KW-1185">Reference proteome</keyword>
<feature type="transmembrane region" description="Helical" evidence="8">
    <location>
        <begin position="251"/>
        <end position="274"/>
    </location>
</feature>
<proteinExistence type="inferred from homology"/>
<feature type="transmembrane region" description="Helical" evidence="8">
    <location>
        <begin position="49"/>
        <end position="70"/>
    </location>
</feature>